<dbReference type="Proteomes" id="UP000317036">
    <property type="component" value="Unassembled WGS sequence"/>
</dbReference>
<sequence>MTTELLFRDKKIPVSFISSDQKAIPQLISVLESKHARSATAGQSELNDISRIEIIGNHAILHRSQSEDSIQMPLY</sequence>
<keyword evidence="2" id="KW-1185">Reference proteome</keyword>
<dbReference type="OrthoDB" id="2625435at2"/>
<reference evidence="1 2" key="1">
    <citation type="submission" date="2019-07" db="EMBL/GenBank/DDBJ databases">
        <authorList>
            <person name="Kim J."/>
        </authorList>
    </citation>
    <scope>NUCLEOTIDE SEQUENCE [LARGE SCALE GENOMIC DNA]</scope>
    <source>
        <strain evidence="1 2">JC52</strain>
    </source>
</reference>
<dbReference type="EMBL" id="VNJI01000049">
    <property type="protein sequence ID" value="TVY06718.1"/>
    <property type="molecule type" value="Genomic_DNA"/>
</dbReference>
<comment type="caution">
    <text evidence="1">The sequence shown here is derived from an EMBL/GenBank/DDBJ whole genome shotgun (WGS) entry which is preliminary data.</text>
</comment>
<proteinExistence type="predicted"/>
<evidence type="ECO:0000313" key="2">
    <source>
        <dbReference type="Proteomes" id="UP000317036"/>
    </source>
</evidence>
<name>A0A559K3K8_9BACL</name>
<organism evidence="1 2">
    <name type="scientific">Paenibacillus cremeus</name>
    <dbReference type="NCBI Taxonomy" id="2163881"/>
    <lineage>
        <taxon>Bacteria</taxon>
        <taxon>Bacillati</taxon>
        <taxon>Bacillota</taxon>
        <taxon>Bacilli</taxon>
        <taxon>Bacillales</taxon>
        <taxon>Paenibacillaceae</taxon>
        <taxon>Paenibacillus</taxon>
    </lineage>
</organism>
<accession>A0A559K3K8</accession>
<gene>
    <name evidence="1" type="ORF">FPZ49_27555</name>
</gene>
<dbReference type="RefSeq" id="WP_144853208.1">
    <property type="nucleotide sequence ID" value="NZ_VNJI01000049.1"/>
</dbReference>
<protein>
    <submittedName>
        <fullName evidence="1">Uncharacterized protein</fullName>
    </submittedName>
</protein>
<evidence type="ECO:0000313" key="1">
    <source>
        <dbReference type="EMBL" id="TVY06718.1"/>
    </source>
</evidence>
<dbReference type="AlphaFoldDB" id="A0A559K3K8"/>